<organism evidence="1 2">
    <name type="scientific">Wenjunlia tyrosinilytica</name>
    <dbReference type="NCBI Taxonomy" id="1544741"/>
    <lineage>
        <taxon>Bacteria</taxon>
        <taxon>Bacillati</taxon>
        <taxon>Actinomycetota</taxon>
        <taxon>Actinomycetes</taxon>
        <taxon>Kitasatosporales</taxon>
        <taxon>Streptomycetaceae</taxon>
        <taxon>Wenjunlia</taxon>
    </lineage>
</organism>
<dbReference type="RefSeq" id="WP_189135552.1">
    <property type="nucleotide sequence ID" value="NZ_BMMS01000047.1"/>
</dbReference>
<dbReference type="Proteomes" id="UP000641932">
    <property type="component" value="Unassembled WGS sequence"/>
</dbReference>
<comment type="caution">
    <text evidence="1">The sequence shown here is derived from an EMBL/GenBank/DDBJ whole genome shotgun (WGS) entry which is preliminary data.</text>
</comment>
<evidence type="ECO:0008006" key="3">
    <source>
        <dbReference type="Google" id="ProtNLM"/>
    </source>
</evidence>
<accession>A0A917ZWV9</accession>
<gene>
    <name evidence="1" type="ORF">GCM10012280_66680</name>
</gene>
<reference evidence="1" key="1">
    <citation type="journal article" date="2014" name="Int. J. Syst. Evol. Microbiol.">
        <title>Complete genome sequence of Corynebacterium casei LMG S-19264T (=DSM 44701T), isolated from a smear-ripened cheese.</title>
        <authorList>
            <consortium name="US DOE Joint Genome Institute (JGI-PGF)"/>
            <person name="Walter F."/>
            <person name="Albersmeier A."/>
            <person name="Kalinowski J."/>
            <person name="Ruckert C."/>
        </authorList>
    </citation>
    <scope>NUCLEOTIDE SEQUENCE</scope>
    <source>
        <strain evidence="1">CGMCC 4.7201</strain>
    </source>
</reference>
<sequence>MILHVDLSWILEVARRAGQDDPAPEDYGVPIAAVERHRAVLAGQQVYHGNYARAAALTHTLGRMRWLERSNLRVAVAVAHGYLLAAGTEVKLSQSGVSALAAELKRPESTAASVTEVLKSWRV</sequence>
<dbReference type="AlphaFoldDB" id="A0A917ZWV9"/>
<evidence type="ECO:0000313" key="1">
    <source>
        <dbReference type="EMBL" id="GGO99676.1"/>
    </source>
</evidence>
<protein>
    <recommendedName>
        <fullName evidence="3">Fic family toxin-antitoxin system, toxin component</fullName>
    </recommendedName>
</protein>
<keyword evidence="2" id="KW-1185">Reference proteome</keyword>
<dbReference type="EMBL" id="BMMS01000047">
    <property type="protein sequence ID" value="GGO99676.1"/>
    <property type="molecule type" value="Genomic_DNA"/>
</dbReference>
<reference evidence="1" key="2">
    <citation type="submission" date="2020-09" db="EMBL/GenBank/DDBJ databases">
        <authorList>
            <person name="Sun Q."/>
            <person name="Zhou Y."/>
        </authorList>
    </citation>
    <scope>NUCLEOTIDE SEQUENCE</scope>
    <source>
        <strain evidence="1">CGMCC 4.7201</strain>
    </source>
</reference>
<evidence type="ECO:0000313" key="2">
    <source>
        <dbReference type="Proteomes" id="UP000641932"/>
    </source>
</evidence>
<proteinExistence type="predicted"/>
<name>A0A917ZWV9_9ACTN</name>